<reference evidence="8" key="2">
    <citation type="submission" date="2021-04" db="EMBL/GenBank/DDBJ databases">
        <title>Isolation and genomic analysis of the ibuprofen-degrading bacterium Sphingomonas strain MPO218.</title>
        <authorList>
            <person name="Aulestia M."/>
            <person name="Flores A."/>
            <person name="Mangas E.L."/>
            <person name="Perez-Pulido A.J."/>
            <person name="Santero E."/>
            <person name="Camacho E.M."/>
        </authorList>
    </citation>
    <scope>NUCLEOTIDE SEQUENCE</scope>
    <source>
        <strain evidence="8">MPO218</strain>
    </source>
</reference>
<dbReference type="PANTHER" id="PTHR43292">
    <property type="entry name" value="ACYL-COA DEHYDROGENASE"/>
    <property type="match status" value="1"/>
</dbReference>
<proteinExistence type="predicted"/>
<dbReference type="InterPro" id="IPR006089">
    <property type="entry name" value="Acyl-CoA_DH_CS"/>
</dbReference>
<dbReference type="InterPro" id="IPR037069">
    <property type="entry name" value="AcylCoA_DH/ox_N_sf"/>
</dbReference>
<evidence type="ECO:0000256" key="2">
    <source>
        <dbReference type="ARBA" id="ARBA00022630"/>
    </source>
</evidence>
<evidence type="ECO:0000313" key="9">
    <source>
        <dbReference type="Proteomes" id="UP000664914"/>
    </source>
</evidence>
<dbReference type="Proteomes" id="UP000664914">
    <property type="component" value="Chromosome"/>
</dbReference>
<evidence type="ECO:0000256" key="5">
    <source>
        <dbReference type="SAM" id="MobiDB-lite"/>
    </source>
</evidence>
<dbReference type="InterPro" id="IPR006091">
    <property type="entry name" value="Acyl-CoA_Oxase/DH_mid-dom"/>
</dbReference>
<dbReference type="SUPFAM" id="SSF56645">
    <property type="entry name" value="Acyl-CoA dehydrogenase NM domain-like"/>
    <property type="match status" value="1"/>
</dbReference>
<dbReference type="InterPro" id="IPR013786">
    <property type="entry name" value="AcylCoA_DH/ox_N"/>
</dbReference>
<organism evidence="8 9">
    <name type="scientific">Rhizorhabdus wittichii</name>
    <dbReference type="NCBI Taxonomy" id="160791"/>
    <lineage>
        <taxon>Bacteria</taxon>
        <taxon>Pseudomonadati</taxon>
        <taxon>Pseudomonadota</taxon>
        <taxon>Alphaproteobacteria</taxon>
        <taxon>Sphingomonadales</taxon>
        <taxon>Sphingomonadaceae</taxon>
        <taxon>Rhizorhabdus</taxon>
    </lineage>
</organism>
<reference evidence="8" key="1">
    <citation type="submission" date="2020-07" db="EMBL/GenBank/DDBJ databases">
        <authorList>
            <person name="Camacho E."/>
        </authorList>
    </citation>
    <scope>NUCLEOTIDE SEQUENCE</scope>
    <source>
        <strain evidence="8">MPO218</strain>
    </source>
</reference>
<feature type="domain" description="Acyl-CoA oxidase/dehydrogenase middle" evidence="6">
    <location>
        <begin position="144"/>
        <end position="239"/>
    </location>
</feature>
<evidence type="ECO:0000256" key="3">
    <source>
        <dbReference type="ARBA" id="ARBA00022827"/>
    </source>
</evidence>
<dbReference type="PANTHER" id="PTHR43292:SF4">
    <property type="entry name" value="ACYL-COA DEHYDROGENASE FADE34"/>
    <property type="match status" value="1"/>
</dbReference>
<comment type="cofactor">
    <cofactor evidence="1">
        <name>FAD</name>
        <dbReference type="ChEBI" id="CHEBI:57692"/>
    </cofactor>
</comment>
<keyword evidence="4" id="KW-0560">Oxidoreductase</keyword>
<evidence type="ECO:0000259" key="7">
    <source>
        <dbReference type="Pfam" id="PF02771"/>
    </source>
</evidence>
<feature type="region of interest" description="Disordered" evidence="5">
    <location>
        <begin position="1"/>
        <end position="23"/>
    </location>
</feature>
<dbReference type="EMBL" id="CP059319">
    <property type="protein sequence ID" value="QTH19892.1"/>
    <property type="molecule type" value="Genomic_DNA"/>
</dbReference>
<dbReference type="InterPro" id="IPR052161">
    <property type="entry name" value="Mycobact_Acyl-CoA_DH"/>
</dbReference>
<dbReference type="GO" id="GO:0003995">
    <property type="term" value="F:acyl-CoA dehydrogenase activity"/>
    <property type="evidence" value="ECO:0007669"/>
    <property type="project" value="InterPro"/>
</dbReference>
<feature type="domain" description="Acyl-CoA dehydrogenase/oxidase N-terminal" evidence="7">
    <location>
        <begin position="30"/>
        <end position="140"/>
    </location>
</feature>
<gene>
    <name evidence="8" type="ORF">HRJ34_16140</name>
</gene>
<dbReference type="Gene3D" id="2.40.110.10">
    <property type="entry name" value="Butyryl-CoA Dehydrogenase, subunit A, domain 2"/>
    <property type="match status" value="1"/>
</dbReference>
<dbReference type="Pfam" id="PF02771">
    <property type="entry name" value="Acyl-CoA_dh_N"/>
    <property type="match status" value="1"/>
</dbReference>
<evidence type="ECO:0000259" key="6">
    <source>
        <dbReference type="Pfam" id="PF02770"/>
    </source>
</evidence>
<name>A0A975CYZ1_9SPHN</name>
<keyword evidence="2" id="KW-0285">Flavoprotein</keyword>
<dbReference type="FunFam" id="2.40.110.10:FF:000011">
    <property type="entry name" value="Acyl-CoA dehydrogenase FadE34"/>
    <property type="match status" value="1"/>
</dbReference>
<evidence type="ECO:0000313" key="8">
    <source>
        <dbReference type="EMBL" id="QTH19892.1"/>
    </source>
</evidence>
<dbReference type="Gene3D" id="1.20.140.10">
    <property type="entry name" value="Butyryl-CoA Dehydrogenase, subunit A, domain 3"/>
    <property type="match status" value="1"/>
</dbReference>
<keyword evidence="3" id="KW-0274">FAD</keyword>
<accession>A0A975CYZ1</accession>
<dbReference type="Pfam" id="PF02770">
    <property type="entry name" value="Acyl-CoA_dh_M"/>
    <property type="match status" value="1"/>
</dbReference>
<dbReference type="InterPro" id="IPR009100">
    <property type="entry name" value="AcylCoA_DH/oxidase_NM_dom_sf"/>
</dbReference>
<dbReference type="Gene3D" id="1.10.540.10">
    <property type="entry name" value="Acyl-CoA dehydrogenase/oxidase, N-terminal domain"/>
    <property type="match status" value="1"/>
</dbReference>
<dbReference type="RefSeq" id="WP_016747650.1">
    <property type="nucleotide sequence ID" value="NZ_CP059319.1"/>
</dbReference>
<protein>
    <submittedName>
        <fullName evidence="8">Acyl-CoA dehydrogenase family protein</fullName>
    </submittedName>
</protein>
<evidence type="ECO:0000256" key="4">
    <source>
        <dbReference type="ARBA" id="ARBA00023002"/>
    </source>
</evidence>
<sequence>MAGRSAQAAHNRKGPSVFESLSPSSLPAADEALREPIRRLIADAMGPTPLDRRARSWQGFDAAFSRALGQAGFLGLTLPERYGGGGRGPFARFVIVEELLSAGAPVAAHWIADRQSAPLILGYGSEAQRRFYLPRICRGEAFFCIGMSEPGSGSDLASVRTRAERTGKGWRLGGQKIWTTNAQHSDYMIALVRTSGAAADRQAGLSQLIVDLRAPGVTVRPIVDLTGDAHFAEVFFDDVELADDALIGTEGEGWKQVTAELAFERSGPERIYSSIVLVDAWIAHVARAGRRDAATLALAGRMTAEIATLRAMSLAVTALLAQGLSPVVEASLVKDLGTGFEQAVPRWIGDDLAAHPDEAVAPELHRTVAYLSQIAPSFSLRGGTREILRGIIARGLGLR</sequence>
<evidence type="ECO:0000256" key="1">
    <source>
        <dbReference type="ARBA" id="ARBA00001974"/>
    </source>
</evidence>
<dbReference type="PROSITE" id="PS00072">
    <property type="entry name" value="ACYL_COA_DH_1"/>
    <property type="match status" value="1"/>
</dbReference>
<dbReference type="AlphaFoldDB" id="A0A975CYZ1"/>
<dbReference type="GO" id="GO:0005886">
    <property type="term" value="C:plasma membrane"/>
    <property type="evidence" value="ECO:0007669"/>
    <property type="project" value="TreeGrafter"/>
</dbReference>
<dbReference type="InterPro" id="IPR046373">
    <property type="entry name" value="Acyl-CoA_Oxase/DH_mid-dom_sf"/>
</dbReference>
<dbReference type="GO" id="GO:0050660">
    <property type="term" value="F:flavin adenine dinucleotide binding"/>
    <property type="evidence" value="ECO:0007669"/>
    <property type="project" value="InterPro"/>
</dbReference>